<reference evidence="2" key="1">
    <citation type="submission" date="2011-10" db="EMBL/GenBank/DDBJ databases">
        <title>The complete genome of chromosome of Thermovirga lienii DSM 17291.</title>
        <authorList>
            <consortium name="US DOE Joint Genome Institute (JGI-PGF)"/>
            <person name="Lucas S."/>
            <person name="Copeland A."/>
            <person name="Lapidus A."/>
            <person name="Glavina del Rio T."/>
            <person name="Dalin E."/>
            <person name="Tice H."/>
            <person name="Bruce D."/>
            <person name="Goodwin L."/>
            <person name="Pitluck S."/>
            <person name="Peters L."/>
            <person name="Mikhailova N."/>
            <person name="Saunders E."/>
            <person name="Kyrpides N."/>
            <person name="Mavromatis K."/>
            <person name="Ivanova N."/>
            <person name="Last F.I."/>
            <person name="Brettin T."/>
            <person name="Detter J.C."/>
            <person name="Han C."/>
            <person name="Larimer F."/>
            <person name="Land M."/>
            <person name="Hauser L."/>
            <person name="Markowitz V."/>
            <person name="Cheng J.-F."/>
            <person name="Hugenholtz P."/>
            <person name="Woyke T."/>
            <person name="Wu D."/>
            <person name="Spring S."/>
            <person name="Schroeder M."/>
            <person name="Brambilla E.-M."/>
            <person name="Klenk H.-P."/>
            <person name="Eisen J.A."/>
        </authorList>
    </citation>
    <scope>NUCLEOTIDE SEQUENCE [LARGE SCALE GENOMIC DNA]</scope>
    <source>
        <strain evidence="2">ATCC BAA-1197 / DSM 17291 / Cas60314</strain>
    </source>
</reference>
<dbReference type="Pfam" id="PF18845">
    <property type="entry name" value="baeRF_family3"/>
    <property type="match status" value="1"/>
</dbReference>
<evidence type="ECO:0000313" key="2">
    <source>
        <dbReference type="Proteomes" id="UP000005868"/>
    </source>
</evidence>
<name>G7V5I4_THELD</name>
<evidence type="ECO:0000313" key="1">
    <source>
        <dbReference type="EMBL" id="AER65811.1"/>
    </source>
</evidence>
<dbReference type="EMBL" id="CP003096">
    <property type="protein sequence ID" value="AER65811.1"/>
    <property type="molecule type" value="Genomic_DNA"/>
</dbReference>
<dbReference type="AlphaFoldDB" id="G7V5I4"/>
<dbReference type="eggNOG" id="COG1503">
    <property type="taxonomic scope" value="Bacteria"/>
</dbReference>
<gene>
    <name evidence="1" type="ordered locus">Tlie_0065</name>
</gene>
<keyword evidence="2" id="KW-1185">Reference proteome</keyword>
<dbReference type="InterPro" id="IPR041289">
    <property type="entry name" value="Bact_RF_family3"/>
</dbReference>
<protein>
    <submittedName>
        <fullName evidence="1">Uncharacterized protein</fullName>
    </submittedName>
</protein>
<proteinExistence type="predicted"/>
<dbReference type="KEGG" id="tli:Tlie_0065"/>
<accession>G7V5I4</accession>
<reference evidence="1 2" key="2">
    <citation type="journal article" date="2012" name="Stand. Genomic Sci.">
        <title>Genome sequence of the moderately thermophilic, amino-acid-degrading and sulfur-reducing bacterium Thermovirga lienii type strain (Cas60314(T)).</title>
        <authorList>
            <person name="Goker M."/>
            <person name="Saunders E."/>
            <person name="Lapidus A."/>
            <person name="Nolan M."/>
            <person name="Lucas S."/>
            <person name="Hammon N."/>
            <person name="Deshpande S."/>
            <person name="Cheng J.F."/>
            <person name="Han C."/>
            <person name="Tapia R."/>
            <person name="Goodwin L.A."/>
            <person name="Pitluck S."/>
            <person name="Liolios K."/>
            <person name="Mavromatis K."/>
            <person name="Pagani I."/>
            <person name="Ivanova N."/>
            <person name="Mikhailova N."/>
            <person name="Pati A."/>
            <person name="Chen A."/>
            <person name="Palaniappan K."/>
            <person name="Land M."/>
            <person name="Chang Y.J."/>
            <person name="Jeffries C.D."/>
            <person name="Brambilla E.M."/>
            <person name="Rohde M."/>
            <person name="Spring S."/>
            <person name="Detter J.C."/>
            <person name="Woyke T."/>
            <person name="Bristow J."/>
            <person name="Eisen J.A."/>
            <person name="Markowitz V."/>
            <person name="Hugenholtz P."/>
            <person name="Kyrpides N.C."/>
            <person name="Klenk H.P."/>
        </authorList>
    </citation>
    <scope>NUCLEOTIDE SEQUENCE [LARGE SCALE GENOMIC DNA]</scope>
    <source>
        <strain evidence="2">ATCC BAA-1197 / DSM 17291 / Cas60314</strain>
    </source>
</reference>
<dbReference type="OrthoDB" id="4393931at2"/>
<dbReference type="STRING" id="580340.Tlie_0065"/>
<organism evidence="1 2">
    <name type="scientific">Thermovirga lienii (strain ATCC BAA-1197 / DSM 17291 / Cas60314)</name>
    <dbReference type="NCBI Taxonomy" id="580340"/>
    <lineage>
        <taxon>Bacteria</taxon>
        <taxon>Thermotogati</taxon>
        <taxon>Synergistota</taxon>
        <taxon>Synergistia</taxon>
        <taxon>Synergistales</taxon>
        <taxon>Thermovirgaceae</taxon>
        <taxon>Thermovirga</taxon>
    </lineage>
</organism>
<dbReference type="HOGENOM" id="CLU_044180_2_0_0"/>
<dbReference type="Proteomes" id="UP000005868">
    <property type="component" value="Chromosome"/>
</dbReference>
<sequence length="377" mass="42123">MRLLTRSELIALSEHQKAPSVSIYMPTPLPAEPRKSQIAFKSVLGEVQDELLGRGLKEQEVEDLLEPAKKLLSNSMFWENQSKALAVFLSEGYERIYRIPLEVPKLAVVSRGFHIKPLLPLVGGGDDFYVLCLSKKKIRLIQCTKEDFRNVDLENVPQSISEALQYEPLEKQGQIGSAPGRQGLFHGHGAGDEDFKENLKTFLRMVDKGIRELLKDETAPLVPAGVAYVVSLYKEVASYPHVTEEFVEGSPDNLTAEELFQRAKAIVEPIFKKEEMEAKEKFEALLGTGKASSMLEEVLPAAFSGRVEVLFVPLGVQVWGKWKKATHEMELTSREDPEARDLLDLAAVETLRSRGKVYVVSPEEVPGGKDVAAIFRY</sequence>